<dbReference type="Gene3D" id="3.40.50.1010">
    <property type="entry name" value="5'-nuclease"/>
    <property type="match status" value="1"/>
</dbReference>
<keyword evidence="10" id="KW-0269">Exonuclease</keyword>
<dbReference type="STRING" id="2903.R1BWL4"/>
<dbReference type="eggNOG" id="KOG2102">
    <property type="taxonomic scope" value="Eukaryota"/>
</dbReference>
<dbReference type="Proteomes" id="UP000013827">
    <property type="component" value="Unassembled WGS sequence"/>
</dbReference>
<dbReference type="HOGENOM" id="CLU_002333_5_0_1"/>
<protein>
    <submittedName>
        <fullName evidence="16">Uncharacterized protein</fullName>
    </submittedName>
</protein>
<dbReference type="CDD" id="cd09862">
    <property type="entry name" value="PIN_Rrp44-like"/>
    <property type="match status" value="1"/>
</dbReference>
<dbReference type="InterPro" id="IPR041505">
    <property type="entry name" value="Dis3_CSD2"/>
</dbReference>
<dbReference type="InterPro" id="IPR001900">
    <property type="entry name" value="RNase_II/R"/>
</dbReference>
<evidence type="ECO:0000256" key="8">
    <source>
        <dbReference type="ARBA" id="ARBA00022801"/>
    </source>
</evidence>
<evidence type="ECO:0000256" key="2">
    <source>
        <dbReference type="ARBA" id="ARBA00004123"/>
    </source>
</evidence>
<dbReference type="OMA" id="GQVMRNN"/>
<comment type="subcellular location">
    <subcellularLocation>
        <location evidence="3">Cytoplasm</location>
    </subcellularLocation>
    <subcellularLocation>
        <location evidence="2">Nucleus</location>
    </subcellularLocation>
</comment>
<dbReference type="InterPro" id="IPR029060">
    <property type="entry name" value="PIN-like_dom_sf"/>
</dbReference>
<dbReference type="PaxDb" id="2903-EOD14152"/>
<keyword evidence="5" id="KW-0963">Cytoplasm</keyword>
<dbReference type="SMART" id="SM00955">
    <property type="entry name" value="RNB"/>
    <property type="match status" value="1"/>
</dbReference>
<dbReference type="RefSeq" id="XP_005766581.1">
    <property type="nucleotide sequence ID" value="XM_005766524.1"/>
</dbReference>
<sequence>MSSVGQSLGAVNRVFVKRTRRGQVRTFVRQLYLRDDLPTGSPHLDDLSLEPRLLGSTYIVLDTNVVLHQIDLLERASVRDVIVLQTVVDEVRHNKVSVHKRLRALIDDASRRFIVFSNEFHRETYTQREPGESPNDRNDRAIRVATAWYAAQLDGAAQVLLLTNDADNLRKAKAEGLRAQTAGELHQGKLRVSRHNPSRGFVGVRSLEDSSDVLLPSRQISGSYPQKAMNRGVEGDTVVVRLLPRAQRAWRPYACVLDPDSAMGSQYLAEPLDTRIPKINLTTRQAEMLRGKLILVSAGHRFPTGHYVRTLGAVGDKEAESEAALAILIEHEVNCAPFSPQVQACLPAKGWTIPEAEIARRLDLRDGGPSGKVLVCSVDPPGCVDIDDALHAYELAPGKYEVGVHIADVGHFIKGGTAIDAEAAARGTTVYLVNKRIDMVPKRLGEDLCSLHEKVDRLAFSCIWEVDAEANILSSRYEKTVIRSAGALSYDEAQARLDDTRLDDPLTASLRILNTLAKQLKARRMAAGALVLGSPEVRFVLDSETSDPTDVGIYKHKDANSMVEEFMLLANCSVAAATTAAFPKCAMLRRHPPPLPGAFESLKRSLGQHGFELDDASSLALGRSLDACAKPDDPYFNQLTRILATRAMQQARYFSSGAAPPSEYVHYGLACPIYTHFTSPIRRYSDQMVHRLLAAIIGWEPLSSDVLDARAMTDLTDNLNHRHTMAQYAGRASVGLHTLIFFRGKEVEEDAHVIKVRDNGVVVLVPRYGIEGVIFVCGAGERNPFAFDEAAETLRAPGCSLSTFDKVRVRIHVNTEKAHKPKLELSIVEPQLPARAG</sequence>
<organism evidence="16 17">
    <name type="scientific">Emiliania huxleyi (strain CCMP1516)</name>
    <dbReference type="NCBI Taxonomy" id="280463"/>
    <lineage>
        <taxon>Eukaryota</taxon>
        <taxon>Haptista</taxon>
        <taxon>Haptophyta</taxon>
        <taxon>Prymnesiophyceae</taxon>
        <taxon>Isochrysidales</taxon>
        <taxon>Noelaerhabdaceae</taxon>
        <taxon>Emiliania</taxon>
    </lineage>
</organism>
<dbReference type="SMART" id="SM00670">
    <property type="entry name" value="PINc"/>
    <property type="match status" value="1"/>
</dbReference>
<dbReference type="GO" id="GO:0071031">
    <property type="term" value="P:nuclear mRNA surveillance of mRNA 3'-end processing"/>
    <property type="evidence" value="ECO:0007669"/>
    <property type="project" value="TreeGrafter"/>
</dbReference>
<accession>A0A0D3ISB7</accession>
<feature type="domain" description="PIN" evidence="14">
    <location>
        <begin position="57"/>
        <end position="170"/>
    </location>
</feature>
<evidence type="ECO:0000256" key="11">
    <source>
        <dbReference type="ARBA" id="ARBA00022884"/>
    </source>
</evidence>
<evidence type="ECO:0000256" key="1">
    <source>
        <dbReference type="ARBA" id="ARBA00001946"/>
    </source>
</evidence>
<dbReference type="KEGG" id="ehx:EMIHUDRAFT_451876"/>
<evidence type="ECO:0000256" key="10">
    <source>
        <dbReference type="ARBA" id="ARBA00022839"/>
    </source>
</evidence>
<evidence type="ECO:0000259" key="15">
    <source>
        <dbReference type="SMART" id="SM00955"/>
    </source>
</evidence>
<keyword evidence="6" id="KW-0698">rRNA processing</keyword>
<dbReference type="Gene3D" id="2.40.50.700">
    <property type="match status" value="1"/>
</dbReference>
<dbReference type="Pfam" id="PF17215">
    <property type="entry name" value="Rrp44_S1"/>
    <property type="match status" value="1"/>
</dbReference>
<dbReference type="GO" id="GO:0004519">
    <property type="term" value="F:endonuclease activity"/>
    <property type="evidence" value="ECO:0007669"/>
    <property type="project" value="TreeGrafter"/>
</dbReference>
<proteinExistence type="inferred from homology"/>
<evidence type="ECO:0000259" key="14">
    <source>
        <dbReference type="SMART" id="SM00670"/>
    </source>
</evidence>
<dbReference type="InterPro" id="IPR022966">
    <property type="entry name" value="RNase_II/R_CS"/>
</dbReference>
<dbReference type="InterPro" id="IPR002716">
    <property type="entry name" value="PIN_dom"/>
</dbReference>
<feature type="domain" description="RNB" evidence="15">
    <location>
        <begin position="361"/>
        <end position="699"/>
    </location>
</feature>
<dbReference type="PANTHER" id="PTHR23355:SF35">
    <property type="entry name" value="EXOSOME COMPLEX EXONUCLEASE RRP44"/>
    <property type="match status" value="1"/>
</dbReference>
<dbReference type="GO" id="GO:0000176">
    <property type="term" value="C:nuclear exosome (RNase complex)"/>
    <property type="evidence" value="ECO:0007669"/>
    <property type="project" value="TreeGrafter"/>
</dbReference>
<dbReference type="InterPro" id="IPR050180">
    <property type="entry name" value="RNR_Ribonuclease"/>
</dbReference>
<evidence type="ECO:0000256" key="4">
    <source>
        <dbReference type="ARBA" id="ARBA00005785"/>
    </source>
</evidence>
<evidence type="ECO:0000256" key="13">
    <source>
        <dbReference type="RuleBase" id="RU003901"/>
    </source>
</evidence>
<keyword evidence="12" id="KW-0539">Nucleus</keyword>
<dbReference type="GO" id="GO:0000177">
    <property type="term" value="C:cytoplasmic exosome (RNase complex)"/>
    <property type="evidence" value="ECO:0007669"/>
    <property type="project" value="TreeGrafter"/>
</dbReference>
<keyword evidence="11" id="KW-0694">RNA-binding</keyword>
<keyword evidence="7" id="KW-0540">Nuclease</keyword>
<name>A0A0D3ISB7_EMIH1</name>
<dbReference type="Gene3D" id="2.40.50.140">
    <property type="entry name" value="Nucleic acid-binding proteins"/>
    <property type="match status" value="1"/>
</dbReference>
<dbReference type="PROSITE" id="PS01175">
    <property type="entry name" value="RIBONUCLEASE_II"/>
    <property type="match status" value="1"/>
</dbReference>
<dbReference type="GO" id="GO:0003723">
    <property type="term" value="F:RNA binding"/>
    <property type="evidence" value="ECO:0007669"/>
    <property type="project" value="UniProtKB-KW"/>
</dbReference>
<dbReference type="GO" id="GO:0000175">
    <property type="term" value="F:3'-5'-RNA exonuclease activity"/>
    <property type="evidence" value="ECO:0007669"/>
    <property type="project" value="UniProtKB-ARBA"/>
</dbReference>
<evidence type="ECO:0000256" key="5">
    <source>
        <dbReference type="ARBA" id="ARBA00022490"/>
    </source>
</evidence>
<dbReference type="SUPFAM" id="SSF50249">
    <property type="entry name" value="Nucleic acid-binding proteins"/>
    <property type="match status" value="3"/>
</dbReference>
<dbReference type="GeneID" id="17260228"/>
<evidence type="ECO:0000256" key="7">
    <source>
        <dbReference type="ARBA" id="ARBA00022722"/>
    </source>
</evidence>
<dbReference type="InterPro" id="IPR012340">
    <property type="entry name" value="NA-bd_OB-fold"/>
</dbReference>
<reference evidence="16" key="2">
    <citation type="submission" date="2024-10" db="UniProtKB">
        <authorList>
            <consortium name="EnsemblProtists"/>
        </authorList>
    </citation>
    <scope>IDENTIFICATION</scope>
</reference>
<evidence type="ECO:0000313" key="17">
    <source>
        <dbReference type="Proteomes" id="UP000013827"/>
    </source>
</evidence>
<dbReference type="SUPFAM" id="SSF88723">
    <property type="entry name" value="PIN domain-like"/>
    <property type="match status" value="1"/>
</dbReference>
<keyword evidence="17" id="KW-1185">Reference proteome</keyword>
<dbReference type="Pfam" id="PF17849">
    <property type="entry name" value="OB_Dis3"/>
    <property type="match status" value="1"/>
</dbReference>
<dbReference type="EnsemblProtists" id="EOD14152">
    <property type="protein sequence ID" value="EOD14152"/>
    <property type="gene ID" value="EMIHUDRAFT_451876"/>
</dbReference>
<dbReference type="FunFam" id="3.40.50.1010:FF:000021">
    <property type="entry name" value="DIS3-like exonuclease 1 isoform X1"/>
    <property type="match status" value="1"/>
</dbReference>
<dbReference type="Pfam" id="PF13638">
    <property type="entry name" value="PIN_4"/>
    <property type="match status" value="1"/>
</dbReference>
<comment type="similarity">
    <text evidence="4 13">Belongs to the RNR ribonuclease family.</text>
</comment>
<evidence type="ECO:0000313" key="16">
    <source>
        <dbReference type="EnsemblProtists" id="EOD14152"/>
    </source>
</evidence>
<keyword evidence="8" id="KW-0378">Hydrolase</keyword>
<evidence type="ECO:0000256" key="9">
    <source>
        <dbReference type="ARBA" id="ARBA00022835"/>
    </source>
</evidence>
<dbReference type="Pfam" id="PF00773">
    <property type="entry name" value="RNB"/>
    <property type="match status" value="1"/>
</dbReference>
<evidence type="ECO:0000256" key="12">
    <source>
        <dbReference type="ARBA" id="ARBA00023242"/>
    </source>
</evidence>
<dbReference type="GO" id="GO:0016075">
    <property type="term" value="P:rRNA catabolic process"/>
    <property type="evidence" value="ECO:0007669"/>
    <property type="project" value="TreeGrafter"/>
</dbReference>
<reference evidence="17" key="1">
    <citation type="journal article" date="2013" name="Nature">
        <title>Pan genome of the phytoplankton Emiliania underpins its global distribution.</title>
        <authorList>
            <person name="Read B.A."/>
            <person name="Kegel J."/>
            <person name="Klute M.J."/>
            <person name="Kuo A."/>
            <person name="Lefebvre S.C."/>
            <person name="Maumus F."/>
            <person name="Mayer C."/>
            <person name="Miller J."/>
            <person name="Monier A."/>
            <person name="Salamov A."/>
            <person name="Young J."/>
            <person name="Aguilar M."/>
            <person name="Claverie J.M."/>
            <person name="Frickenhaus S."/>
            <person name="Gonzalez K."/>
            <person name="Herman E.K."/>
            <person name="Lin Y.C."/>
            <person name="Napier J."/>
            <person name="Ogata H."/>
            <person name="Sarno A.F."/>
            <person name="Shmutz J."/>
            <person name="Schroeder D."/>
            <person name="de Vargas C."/>
            <person name="Verret F."/>
            <person name="von Dassow P."/>
            <person name="Valentin K."/>
            <person name="Van de Peer Y."/>
            <person name="Wheeler G."/>
            <person name="Dacks J.B."/>
            <person name="Delwiche C.F."/>
            <person name="Dyhrman S.T."/>
            <person name="Glockner G."/>
            <person name="John U."/>
            <person name="Richards T."/>
            <person name="Worden A.Z."/>
            <person name="Zhang X."/>
            <person name="Grigoriev I.V."/>
            <person name="Allen A.E."/>
            <person name="Bidle K."/>
            <person name="Borodovsky M."/>
            <person name="Bowler C."/>
            <person name="Brownlee C."/>
            <person name="Cock J.M."/>
            <person name="Elias M."/>
            <person name="Gladyshev V.N."/>
            <person name="Groth M."/>
            <person name="Guda C."/>
            <person name="Hadaegh A."/>
            <person name="Iglesias-Rodriguez M.D."/>
            <person name="Jenkins J."/>
            <person name="Jones B.M."/>
            <person name="Lawson T."/>
            <person name="Leese F."/>
            <person name="Lindquist E."/>
            <person name="Lobanov A."/>
            <person name="Lomsadze A."/>
            <person name="Malik S.B."/>
            <person name="Marsh M.E."/>
            <person name="Mackinder L."/>
            <person name="Mock T."/>
            <person name="Mueller-Roeber B."/>
            <person name="Pagarete A."/>
            <person name="Parker M."/>
            <person name="Probert I."/>
            <person name="Quesneville H."/>
            <person name="Raines C."/>
            <person name="Rensing S.A."/>
            <person name="Riano-Pachon D.M."/>
            <person name="Richier S."/>
            <person name="Rokitta S."/>
            <person name="Shiraiwa Y."/>
            <person name="Soanes D.M."/>
            <person name="van der Giezen M."/>
            <person name="Wahlund T.M."/>
            <person name="Williams B."/>
            <person name="Wilson W."/>
            <person name="Wolfe G."/>
            <person name="Wurch L.L."/>
        </authorList>
    </citation>
    <scope>NUCLEOTIDE SEQUENCE</scope>
</reference>
<dbReference type="PANTHER" id="PTHR23355">
    <property type="entry name" value="RIBONUCLEASE"/>
    <property type="match status" value="1"/>
</dbReference>
<dbReference type="InterPro" id="IPR033770">
    <property type="entry name" value="RRP44_S1"/>
</dbReference>
<comment type="cofactor">
    <cofactor evidence="1">
        <name>Mg(2+)</name>
        <dbReference type="ChEBI" id="CHEBI:18420"/>
    </cofactor>
</comment>
<keyword evidence="9" id="KW-0271">Exosome</keyword>
<evidence type="ECO:0000256" key="6">
    <source>
        <dbReference type="ARBA" id="ARBA00022552"/>
    </source>
</evidence>
<dbReference type="AlphaFoldDB" id="A0A0D3ISB7"/>
<dbReference type="GO" id="GO:0006364">
    <property type="term" value="P:rRNA processing"/>
    <property type="evidence" value="ECO:0007669"/>
    <property type="project" value="UniProtKB-KW"/>
</dbReference>
<dbReference type="GO" id="GO:0019899">
    <property type="term" value="F:enzyme binding"/>
    <property type="evidence" value="ECO:0007669"/>
    <property type="project" value="UniProtKB-ARBA"/>
</dbReference>
<evidence type="ECO:0000256" key="3">
    <source>
        <dbReference type="ARBA" id="ARBA00004496"/>
    </source>
</evidence>